<dbReference type="PANTHER" id="PTHR21461">
    <property type="entry name" value="GLYCOSYLTRANSFERASE FAMILY 92 PROTEIN"/>
    <property type="match status" value="1"/>
</dbReference>
<keyword evidence="4 8" id="KW-0808">Transferase</keyword>
<dbReference type="GO" id="GO:0016020">
    <property type="term" value="C:membrane"/>
    <property type="evidence" value="ECO:0007669"/>
    <property type="project" value="UniProtKB-SubCell"/>
</dbReference>
<dbReference type="AlphaFoldDB" id="A0A0N5AL01"/>
<dbReference type="EC" id="2.4.1.-" evidence="8"/>
<comment type="similarity">
    <text evidence="2 8">Belongs to the glycosyltransferase 92 family.</text>
</comment>
<evidence type="ECO:0000256" key="2">
    <source>
        <dbReference type="ARBA" id="ARBA00007647"/>
    </source>
</evidence>
<evidence type="ECO:0000256" key="8">
    <source>
        <dbReference type="RuleBase" id="RU366017"/>
    </source>
</evidence>
<comment type="subcellular location">
    <subcellularLocation>
        <location evidence="1">Membrane</location>
        <topology evidence="1">Single-pass membrane protein</topology>
    </subcellularLocation>
</comment>
<evidence type="ECO:0000256" key="7">
    <source>
        <dbReference type="ARBA" id="ARBA00023136"/>
    </source>
</evidence>
<evidence type="ECO:0000313" key="10">
    <source>
        <dbReference type="WBParaSite" id="SMUV_0000519201-mRNA-1"/>
    </source>
</evidence>
<evidence type="ECO:0000256" key="6">
    <source>
        <dbReference type="ARBA" id="ARBA00022989"/>
    </source>
</evidence>
<dbReference type="GO" id="GO:0016757">
    <property type="term" value="F:glycosyltransferase activity"/>
    <property type="evidence" value="ECO:0007669"/>
    <property type="project" value="UniProtKB-UniRule"/>
</dbReference>
<keyword evidence="3 8" id="KW-0328">Glycosyltransferase</keyword>
<reference evidence="10" key="1">
    <citation type="submission" date="2016-04" db="UniProtKB">
        <authorList>
            <consortium name="WormBaseParasite"/>
        </authorList>
    </citation>
    <scope>IDENTIFICATION</scope>
</reference>
<protein>
    <recommendedName>
        <fullName evidence="8">Glycosyltransferase family 92 protein</fullName>
        <ecNumber evidence="8">2.4.1.-</ecNumber>
    </recommendedName>
</protein>
<proteinExistence type="inferred from homology"/>
<dbReference type="PANTHER" id="PTHR21461:SF69">
    <property type="entry name" value="GLYCOSYLTRANSFERASE FAMILY 92 PROTEIN"/>
    <property type="match status" value="1"/>
</dbReference>
<organism evidence="9 10">
    <name type="scientific">Syphacia muris</name>
    <dbReference type="NCBI Taxonomy" id="451379"/>
    <lineage>
        <taxon>Eukaryota</taxon>
        <taxon>Metazoa</taxon>
        <taxon>Ecdysozoa</taxon>
        <taxon>Nematoda</taxon>
        <taxon>Chromadorea</taxon>
        <taxon>Rhabditida</taxon>
        <taxon>Spirurina</taxon>
        <taxon>Oxyuridomorpha</taxon>
        <taxon>Oxyuroidea</taxon>
        <taxon>Oxyuridae</taxon>
        <taxon>Syphacia</taxon>
    </lineage>
</organism>
<evidence type="ECO:0000256" key="4">
    <source>
        <dbReference type="ARBA" id="ARBA00022679"/>
    </source>
</evidence>
<dbReference type="InterPro" id="IPR008166">
    <property type="entry name" value="Glyco_transf_92"/>
</dbReference>
<dbReference type="Proteomes" id="UP000046393">
    <property type="component" value="Unplaced"/>
</dbReference>
<accession>A0A0N5AL01</accession>
<evidence type="ECO:0000256" key="3">
    <source>
        <dbReference type="ARBA" id="ARBA00022676"/>
    </source>
</evidence>
<evidence type="ECO:0000256" key="5">
    <source>
        <dbReference type="ARBA" id="ARBA00022692"/>
    </source>
</evidence>
<keyword evidence="6" id="KW-1133">Transmembrane helix</keyword>
<keyword evidence="5" id="KW-0812">Transmembrane</keyword>
<dbReference type="GO" id="GO:0005737">
    <property type="term" value="C:cytoplasm"/>
    <property type="evidence" value="ECO:0007669"/>
    <property type="project" value="TreeGrafter"/>
</dbReference>
<evidence type="ECO:0000313" key="9">
    <source>
        <dbReference type="Proteomes" id="UP000046393"/>
    </source>
</evidence>
<dbReference type="Pfam" id="PF01697">
    <property type="entry name" value="Glyco_transf_92"/>
    <property type="match status" value="1"/>
</dbReference>
<evidence type="ECO:0000256" key="1">
    <source>
        <dbReference type="ARBA" id="ARBA00004167"/>
    </source>
</evidence>
<keyword evidence="7" id="KW-0472">Membrane</keyword>
<dbReference type="WBParaSite" id="SMUV_0000519201-mRNA-1">
    <property type="protein sequence ID" value="SMUV_0000519201-mRNA-1"/>
    <property type="gene ID" value="SMUV_0000519201"/>
</dbReference>
<keyword evidence="9" id="KW-1185">Reference proteome</keyword>
<sequence>MGRRPSINLCWNHISISEQHNDEKFGSKFMDDVDYAYEAINYMHDFQRGKAEIRPVVEQPKMTNYFWNCHLQWPINVSKSGWISAHDLHMFSATYDSRKNSLYPFNHIIQVLAVSFQSITTKCFCNIYDLDTHSSVAVEATVREIWQRAWDPRPFFYIPNLISCPVPQQFKEKLHLAVSISTRICYNSQSAVMVRKNNSPKIEKTGIAVCVKGLDFLRDISTELVEWIEAQYLFGAEHITVYNYHVHKKIWRVLKYYEQKGMLTLVSLSLPGFSPNHVFTRSNFIWRNRQQKRRHELIPYNDCFYRHIDTHKYILIVDIDELVVPLRSKNWSEMLEEIVTEQMKLRVTSLSVSNVFKFPSKVAVSDIPEYMHMLRNRRVSKIINKKGEYGKSFTNTDSSTTVFNHFALHRQYENVLRTIYISPDLAIKLHYKSDCPIESRRHCSIFHNETVEDKSLDKFANELVKRTSRVVQLLNLV</sequence>
<name>A0A0N5AL01_9BILA</name>